<evidence type="ECO:0000259" key="4">
    <source>
        <dbReference type="PROSITE" id="PS50932"/>
    </source>
</evidence>
<dbReference type="InterPro" id="IPR010982">
    <property type="entry name" value="Lambda_DNA-bd_dom_sf"/>
</dbReference>
<gene>
    <name evidence="5" type="ORF">GCM10025790_05540</name>
</gene>
<evidence type="ECO:0000313" key="5">
    <source>
        <dbReference type="EMBL" id="GAA4913626.1"/>
    </source>
</evidence>
<dbReference type="PANTHER" id="PTHR30146:SF109">
    <property type="entry name" value="HTH-TYPE TRANSCRIPTIONAL REGULATOR GALS"/>
    <property type="match status" value="1"/>
</dbReference>
<keyword evidence="6" id="KW-1185">Reference proteome</keyword>
<dbReference type="InterPro" id="IPR046335">
    <property type="entry name" value="LacI/GalR-like_sensor"/>
</dbReference>
<dbReference type="Pfam" id="PF00356">
    <property type="entry name" value="LacI"/>
    <property type="match status" value="1"/>
</dbReference>
<dbReference type="PROSITE" id="PS00356">
    <property type="entry name" value="HTH_LACI_1"/>
    <property type="match status" value="1"/>
</dbReference>
<dbReference type="CDD" id="cd06267">
    <property type="entry name" value="PBP1_LacI_sugar_binding-like"/>
    <property type="match status" value="1"/>
</dbReference>
<evidence type="ECO:0000256" key="2">
    <source>
        <dbReference type="ARBA" id="ARBA00023125"/>
    </source>
</evidence>
<dbReference type="InterPro" id="IPR000843">
    <property type="entry name" value="HTH_LacI"/>
</dbReference>
<organism evidence="5 6">
    <name type="scientific">Nesterenkonia rhizosphaerae</name>
    <dbReference type="NCBI Taxonomy" id="1348272"/>
    <lineage>
        <taxon>Bacteria</taxon>
        <taxon>Bacillati</taxon>
        <taxon>Actinomycetota</taxon>
        <taxon>Actinomycetes</taxon>
        <taxon>Micrococcales</taxon>
        <taxon>Micrococcaceae</taxon>
        <taxon>Nesterenkonia</taxon>
    </lineage>
</organism>
<keyword evidence="2" id="KW-0238">DNA-binding</keyword>
<name>A0ABP9FRB3_9MICC</name>
<dbReference type="SUPFAM" id="SSF53822">
    <property type="entry name" value="Periplasmic binding protein-like I"/>
    <property type="match status" value="1"/>
</dbReference>
<accession>A0ABP9FRB3</accession>
<protein>
    <recommendedName>
        <fullName evidence="4">HTH lacI-type domain-containing protein</fullName>
    </recommendedName>
</protein>
<dbReference type="InterPro" id="IPR028082">
    <property type="entry name" value="Peripla_BP_I"/>
</dbReference>
<feature type="domain" description="HTH lacI-type" evidence="4">
    <location>
        <begin position="6"/>
        <end position="60"/>
    </location>
</feature>
<dbReference type="Gene3D" id="1.10.260.40">
    <property type="entry name" value="lambda repressor-like DNA-binding domains"/>
    <property type="match status" value="1"/>
</dbReference>
<evidence type="ECO:0000256" key="3">
    <source>
        <dbReference type="ARBA" id="ARBA00023163"/>
    </source>
</evidence>
<dbReference type="PROSITE" id="PS50932">
    <property type="entry name" value="HTH_LACI_2"/>
    <property type="match status" value="1"/>
</dbReference>
<dbReference type="Pfam" id="PF13377">
    <property type="entry name" value="Peripla_BP_3"/>
    <property type="match status" value="1"/>
</dbReference>
<evidence type="ECO:0000313" key="6">
    <source>
        <dbReference type="Proteomes" id="UP001500368"/>
    </source>
</evidence>
<evidence type="ECO:0000256" key="1">
    <source>
        <dbReference type="ARBA" id="ARBA00023015"/>
    </source>
</evidence>
<dbReference type="Gene3D" id="3.40.50.2300">
    <property type="match status" value="2"/>
</dbReference>
<keyword evidence="3" id="KW-0804">Transcription</keyword>
<dbReference type="Proteomes" id="UP001500368">
    <property type="component" value="Unassembled WGS sequence"/>
</dbReference>
<dbReference type="SMART" id="SM00354">
    <property type="entry name" value="HTH_LACI"/>
    <property type="match status" value="1"/>
</dbReference>
<reference evidence="6" key="1">
    <citation type="journal article" date="2019" name="Int. J. Syst. Evol. Microbiol.">
        <title>The Global Catalogue of Microorganisms (GCM) 10K type strain sequencing project: providing services to taxonomists for standard genome sequencing and annotation.</title>
        <authorList>
            <consortium name="The Broad Institute Genomics Platform"/>
            <consortium name="The Broad Institute Genome Sequencing Center for Infectious Disease"/>
            <person name="Wu L."/>
            <person name="Ma J."/>
        </authorList>
    </citation>
    <scope>NUCLEOTIDE SEQUENCE [LARGE SCALE GENOMIC DNA]</scope>
    <source>
        <strain evidence="6">JCM 19129</strain>
    </source>
</reference>
<comment type="caution">
    <text evidence="5">The sequence shown here is derived from an EMBL/GenBank/DDBJ whole genome shotgun (WGS) entry which is preliminary data.</text>
</comment>
<keyword evidence="1" id="KW-0805">Transcription regulation</keyword>
<dbReference type="EMBL" id="BAABLW010000002">
    <property type="protein sequence ID" value="GAA4913626.1"/>
    <property type="molecule type" value="Genomic_DNA"/>
</dbReference>
<dbReference type="SUPFAM" id="SSF47413">
    <property type="entry name" value="lambda repressor-like DNA-binding domains"/>
    <property type="match status" value="1"/>
</dbReference>
<dbReference type="PANTHER" id="PTHR30146">
    <property type="entry name" value="LACI-RELATED TRANSCRIPTIONAL REPRESSOR"/>
    <property type="match status" value="1"/>
</dbReference>
<dbReference type="CDD" id="cd01392">
    <property type="entry name" value="HTH_LacI"/>
    <property type="match status" value="1"/>
</dbReference>
<proteinExistence type="predicted"/>
<sequence>MRKNGPTIGDVAALAEVSRATVSRVMNGSTTVDPGIAERVRSAAASLNYRPSNLARSLSLGRTGTVAVSVPDLRNPMLHAVLQGVTEAAERDGYHLLVSIAGEDIAAEEAHFLDARQRCDGLILINPRGPQEQLRAVLQQAAPAVVVNRETSTLPAPCLSIDHQYGLTLLIEHLVSLGHRHLAYVAGPQGAVSDPPRRRAVSAALDTHPQLRIDIVDGGRDVFDGRRAAESAVSTGATGVLVFNDLVAVGLLARLHELGVDVPGEVSVTGFDDIDLSHCSFPALTTVGVPHHDLGRAAWAEMAALLREPGVDRRTVRSFRPQLVLRESTEQVPA</sequence>